<evidence type="ECO:0000313" key="2">
    <source>
        <dbReference type="Proteomes" id="UP001497700"/>
    </source>
</evidence>
<sequence>MDYEDDRIPSLPYPLEGTMPASPTRQSQEPRSKPASNDWSKALTRKHVTTTEDPYAFLKHFDTAFLIDDSAAMGNYWSQVGALLDQIAPICTEHDRNGIDIYFVNHHPRGYFFYSLIGSQRDRAGYKHIGQVTGAPSMRDNVAGIFSSIRPHGKCRLDHRLGHILDGYVDQMRRQLRRGHRIKPLNLIVITAGITDDNPIDTLMRTARKLDEMKAPPYQVGVQFFRMGQNENARQALEFVDDDLAEAMDFRDMVDTVTWSGQPGELSPDAVLKVVLGAVERSIDKQKVQ</sequence>
<accession>A0ACB9YHW0</accession>
<proteinExistence type="predicted"/>
<comment type="caution">
    <text evidence="1">The sequence shown here is derived from an EMBL/GenBank/DDBJ whole genome shotgun (WGS) entry which is preliminary data.</text>
</comment>
<evidence type="ECO:0000313" key="1">
    <source>
        <dbReference type="EMBL" id="KAI4858701.1"/>
    </source>
</evidence>
<dbReference type="Proteomes" id="UP001497700">
    <property type="component" value="Unassembled WGS sequence"/>
</dbReference>
<gene>
    <name evidence="1" type="ORF">F4820DRAFT_454617</name>
</gene>
<reference evidence="1 2" key="1">
    <citation type="journal article" date="2022" name="New Phytol.">
        <title>Ecological generalism drives hyperdiversity of secondary metabolite gene clusters in xylarialean endophytes.</title>
        <authorList>
            <person name="Franco M.E.E."/>
            <person name="Wisecaver J.H."/>
            <person name="Arnold A.E."/>
            <person name="Ju Y.M."/>
            <person name="Slot J.C."/>
            <person name="Ahrendt S."/>
            <person name="Moore L.P."/>
            <person name="Eastman K.E."/>
            <person name="Scott K."/>
            <person name="Konkel Z."/>
            <person name="Mondo S.J."/>
            <person name="Kuo A."/>
            <person name="Hayes R.D."/>
            <person name="Haridas S."/>
            <person name="Andreopoulos B."/>
            <person name="Riley R."/>
            <person name="LaButti K."/>
            <person name="Pangilinan J."/>
            <person name="Lipzen A."/>
            <person name="Amirebrahimi M."/>
            <person name="Yan J."/>
            <person name="Adam C."/>
            <person name="Keymanesh K."/>
            <person name="Ng V."/>
            <person name="Louie K."/>
            <person name="Northen T."/>
            <person name="Drula E."/>
            <person name="Henrissat B."/>
            <person name="Hsieh H.M."/>
            <person name="Youens-Clark K."/>
            <person name="Lutzoni F."/>
            <person name="Miadlikowska J."/>
            <person name="Eastwood D.C."/>
            <person name="Hamelin R.C."/>
            <person name="Grigoriev I.V."/>
            <person name="U'Ren J.M."/>
        </authorList>
    </citation>
    <scope>NUCLEOTIDE SEQUENCE [LARGE SCALE GENOMIC DNA]</scope>
    <source>
        <strain evidence="1 2">CBS 119005</strain>
    </source>
</reference>
<name>A0ACB9YHW0_9PEZI</name>
<organism evidence="1 2">
    <name type="scientific">Hypoxylon rubiginosum</name>
    <dbReference type="NCBI Taxonomy" id="110542"/>
    <lineage>
        <taxon>Eukaryota</taxon>
        <taxon>Fungi</taxon>
        <taxon>Dikarya</taxon>
        <taxon>Ascomycota</taxon>
        <taxon>Pezizomycotina</taxon>
        <taxon>Sordariomycetes</taxon>
        <taxon>Xylariomycetidae</taxon>
        <taxon>Xylariales</taxon>
        <taxon>Hypoxylaceae</taxon>
        <taxon>Hypoxylon</taxon>
    </lineage>
</organism>
<protein>
    <submittedName>
        <fullName evidence="1">Uncharacterized protein</fullName>
    </submittedName>
</protein>
<keyword evidence="2" id="KW-1185">Reference proteome</keyword>
<dbReference type="EMBL" id="MU393699">
    <property type="protein sequence ID" value="KAI4858701.1"/>
    <property type="molecule type" value="Genomic_DNA"/>
</dbReference>